<feature type="transmembrane region" description="Helical" evidence="2">
    <location>
        <begin position="33"/>
        <end position="53"/>
    </location>
</feature>
<dbReference type="Pfam" id="PF08666">
    <property type="entry name" value="SAF"/>
    <property type="match status" value="1"/>
</dbReference>
<dbReference type="OrthoDB" id="5192391at2"/>
<keyword evidence="2" id="KW-0812">Transmembrane</keyword>
<keyword evidence="4" id="KW-0282">Flagellum</keyword>
<evidence type="ECO:0000313" key="4">
    <source>
        <dbReference type="EMBL" id="PRY51832.1"/>
    </source>
</evidence>
<feature type="compositionally biased region" description="Pro residues" evidence="1">
    <location>
        <begin position="264"/>
        <end position="307"/>
    </location>
</feature>
<feature type="region of interest" description="Disordered" evidence="1">
    <location>
        <begin position="227"/>
        <end position="307"/>
    </location>
</feature>
<keyword evidence="2" id="KW-0472">Membrane</keyword>
<evidence type="ECO:0000256" key="2">
    <source>
        <dbReference type="SAM" id="Phobius"/>
    </source>
</evidence>
<feature type="region of interest" description="Disordered" evidence="1">
    <location>
        <begin position="1"/>
        <end position="24"/>
    </location>
</feature>
<keyword evidence="5" id="KW-1185">Reference proteome</keyword>
<sequence>MSAATRTAPAAAADEPATGPVPRRVRPPRWLDLRLVLGVLLVLGSVLLGARVVTAADATVPVWSVAGDLAAGTVLGAGDLVAVDVRLGDAAGAYLSTGTDPAGRTLARAVRAGELLPRTALEEPQELVQVALPVQAGYVPPGLERGQVVDVYGVTDPAGTTTGEGVVLVVRAAPVQAVSGRAEGVLSTATTTVQVVVSVPAAEAPGVLGAIGGRPLVVVVHGSVDAGPDAGPGAGPDARPDAAATPSPARPSASPTTGTATAPVPAPTPAPAPAPVPPAAPPGAVPAVPAPDPGAAPAPAAPAGPTA</sequence>
<keyword evidence="4" id="KW-0966">Cell projection</keyword>
<accession>A0A2T0U1N3</accession>
<evidence type="ECO:0000259" key="3">
    <source>
        <dbReference type="SMART" id="SM00858"/>
    </source>
</evidence>
<reference evidence="4 5" key="1">
    <citation type="submission" date="2018-03" db="EMBL/GenBank/DDBJ databases">
        <title>Genomic Encyclopedia of Archaeal and Bacterial Type Strains, Phase II (KMG-II): from individual species to whole genera.</title>
        <authorList>
            <person name="Goeker M."/>
        </authorList>
    </citation>
    <scope>NUCLEOTIDE SEQUENCE [LARGE SCALE GENOMIC DNA]</scope>
    <source>
        <strain evidence="4 5">DSM 45416</strain>
    </source>
</reference>
<keyword evidence="2" id="KW-1133">Transmembrane helix</keyword>
<keyword evidence="4" id="KW-0969">Cilium</keyword>
<evidence type="ECO:0000256" key="1">
    <source>
        <dbReference type="SAM" id="MobiDB-lite"/>
    </source>
</evidence>
<evidence type="ECO:0000313" key="5">
    <source>
        <dbReference type="Proteomes" id="UP000239210"/>
    </source>
</evidence>
<proteinExistence type="predicted"/>
<name>A0A2T0U1N3_9ACTN</name>
<dbReference type="Proteomes" id="UP000239210">
    <property type="component" value="Unassembled WGS sequence"/>
</dbReference>
<dbReference type="CDD" id="cd11614">
    <property type="entry name" value="SAF_CpaB_FlgA_like"/>
    <property type="match status" value="1"/>
</dbReference>
<dbReference type="SMART" id="SM00858">
    <property type="entry name" value="SAF"/>
    <property type="match status" value="1"/>
</dbReference>
<dbReference type="RefSeq" id="WP_106275126.1">
    <property type="nucleotide sequence ID" value="NZ_PVTG01000001.1"/>
</dbReference>
<feature type="domain" description="SAF" evidence="3">
    <location>
        <begin position="60"/>
        <end position="122"/>
    </location>
</feature>
<gene>
    <name evidence="4" type="ORF">LY71_101204</name>
</gene>
<feature type="compositionally biased region" description="Low complexity" evidence="1">
    <location>
        <begin position="227"/>
        <end position="263"/>
    </location>
</feature>
<organism evidence="4 5">
    <name type="scientific">Geodermatophilus tzadiensis</name>
    <dbReference type="NCBI Taxonomy" id="1137988"/>
    <lineage>
        <taxon>Bacteria</taxon>
        <taxon>Bacillati</taxon>
        <taxon>Actinomycetota</taxon>
        <taxon>Actinomycetes</taxon>
        <taxon>Geodermatophilales</taxon>
        <taxon>Geodermatophilaceae</taxon>
        <taxon>Geodermatophilus</taxon>
    </lineage>
</organism>
<comment type="caution">
    <text evidence="4">The sequence shown here is derived from an EMBL/GenBank/DDBJ whole genome shotgun (WGS) entry which is preliminary data.</text>
</comment>
<dbReference type="EMBL" id="PVTG01000001">
    <property type="protein sequence ID" value="PRY51832.1"/>
    <property type="molecule type" value="Genomic_DNA"/>
</dbReference>
<protein>
    <submittedName>
        <fullName evidence="4">Flagellar basal body P-ring formation chaperone FlgA</fullName>
    </submittedName>
</protein>
<dbReference type="AlphaFoldDB" id="A0A2T0U1N3"/>
<dbReference type="InterPro" id="IPR013974">
    <property type="entry name" value="SAF"/>
</dbReference>